<keyword evidence="2" id="KW-1185">Reference proteome</keyword>
<dbReference type="EMBL" id="BSNF01000001">
    <property type="protein sequence ID" value="GLQ05813.1"/>
    <property type="molecule type" value="Genomic_DNA"/>
</dbReference>
<sequence>MPNRRPHTPTMARYYLDKYGDGAVQKLEMDAAFWERENNLRQRNQLLRLRDEISLLLEFGDAL</sequence>
<accession>A0ABQ5U1U3</accession>
<reference evidence="1" key="1">
    <citation type="journal article" date="2014" name="Int. J. Syst. Evol. Microbiol.">
        <title>Complete genome of a new Firmicutes species belonging to the dominant human colonic microbiota ('Ruminococcus bicirculans') reveals two chromosomes and a selective capacity to utilize plant glucans.</title>
        <authorList>
            <consortium name="NISC Comparative Sequencing Program"/>
            <person name="Wegmann U."/>
            <person name="Louis P."/>
            <person name="Goesmann A."/>
            <person name="Henrissat B."/>
            <person name="Duncan S.H."/>
            <person name="Flint H.J."/>
        </authorList>
    </citation>
    <scope>NUCLEOTIDE SEQUENCE</scope>
    <source>
        <strain evidence="1">NBRC 103408</strain>
    </source>
</reference>
<dbReference type="Proteomes" id="UP001161409">
    <property type="component" value="Unassembled WGS sequence"/>
</dbReference>
<dbReference type="RefSeq" id="WP_169559777.1">
    <property type="nucleotide sequence ID" value="NZ_BSNF01000001.1"/>
</dbReference>
<protein>
    <submittedName>
        <fullName evidence="1">Uncharacterized protein</fullName>
    </submittedName>
</protein>
<proteinExistence type="predicted"/>
<reference evidence="1" key="2">
    <citation type="submission" date="2023-01" db="EMBL/GenBank/DDBJ databases">
        <title>Draft genome sequence of Sneathiella chinensis strain NBRC 103408.</title>
        <authorList>
            <person name="Sun Q."/>
            <person name="Mori K."/>
        </authorList>
    </citation>
    <scope>NUCLEOTIDE SEQUENCE</scope>
    <source>
        <strain evidence="1">NBRC 103408</strain>
    </source>
</reference>
<gene>
    <name evidence="1" type="ORF">GCM10007924_10340</name>
</gene>
<comment type="caution">
    <text evidence="1">The sequence shown here is derived from an EMBL/GenBank/DDBJ whole genome shotgun (WGS) entry which is preliminary data.</text>
</comment>
<evidence type="ECO:0000313" key="2">
    <source>
        <dbReference type="Proteomes" id="UP001161409"/>
    </source>
</evidence>
<name>A0ABQ5U1U3_9PROT</name>
<evidence type="ECO:0000313" key="1">
    <source>
        <dbReference type="EMBL" id="GLQ05813.1"/>
    </source>
</evidence>
<organism evidence="1 2">
    <name type="scientific">Sneathiella chinensis</name>
    <dbReference type="NCBI Taxonomy" id="349750"/>
    <lineage>
        <taxon>Bacteria</taxon>
        <taxon>Pseudomonadati</taxon>
        <taxon>Pseudomonadota</taxon>
        <taxon>Alphaproteobacteria</taxon>
        <taxon>Sneathiellales</taxon>
        <taxon>Sneathiellaceae</taxon>
        <taxon>Sneathiella</taxon>
    </lineage>
</organism>